<dbReference type="PANTHER" id="PTHR31388:SF150">
    <property type="entry name" value="PEROXIDASE"/>
    <property type="match status" value="1"/>
</dbReference>
<dbReference type="GO" id="GO:0140825">
    <property type="term" value="F:lactoperoxidase activity"/>
    <property type="evidence" value="ECO:0007669"/>
    <property type="project" value="UniProtKB-EC"/>
</dbReference>
<dbReference type="PROSITE" id="PS50873">
    <property type="entry name" value="PEROXIDASE_4"/>
    <property type="match status" value="1"/>
</dbReference>
<comment type="cofactor">
    <cofactor evidence="2">
        <name>heme b</name>
        <dbReference type="ChEBI" id="CHEBI:60344"/>
    </cofactor>
</comment>
<dbReference type="GO" id="GO:0046872">
    <property type="term" value="F:metal ion binding"/>
    <property type="evidence" value="ECO:0007669"/>
    <property type="project" value="UniProtKB-KW"/>
</dbReference>
<dbReference type="InterPro" id="IPR002016">
    <property type="entry name" value="Haem_peroxidase"/>
</dbReference>
<dbReference type="InterPro" id="IPR000823">
    <property type="entry name" value="Peroxidase_pln"/>
</dbReference>
<evidence type="ECO:0000259" key="12">
    <source>
        <dbReference type="PROSITE" id="PS50873"/>
    </source>
</evidence>
<protein>
    <recommendedName>
        <fullName evidence="3">peroxidase</fullName>
        <ecNumber evidence="3">1.11.1.7</ecNumber>
    </recommendedName>
</protein>
<feature type="binding site" evidence="10">
    <location>
        <position position="95"/>
    </location>
    <ligand>
        <name>Ca(2+)</name>
        <dbReference type="ChEBI" id="CHEBI:29108"/>
        <label>1</label>
    </ligand>
</feature>
<dbReference type="GO" id="GO:0006979">
    <property type="term" value="P:response to oxidative stress"/>
    <property type="evidence" value="ECO:0007669"/>
    <property type="project" value="InterPro"/>
</dbReference>
<keyword evidence="5" id="KW-0349">Heme</keyword>
<dbReference type="SUPFAM" id="SSF48113">
    <property type="entry name" value="Heme-dependent peroxidases"/>
    <property type="match status" value="1"/>
</dbReference>
<reference evidence="13 14" key="1">
    <citation type="submission" date="2024-01" db="EMBL/GenBank/DDBJ databases">
        <title>The genomes of 5 underutilized Papilionoideae crops provide insights into root nodulation and disease resistanc.</title>
        <authorList>
            <person name="Yuan L."/>
        </authorList>
    </citation>
    <scope>NUCLEOTIDE SEQUENCE [LARGE SCALE GENOMIC DNA]</scope>
    <source>
        <strain evidence="13">ZHUSHIDOU_FW_LH</strain>
        <tissue evidence="13">Leaf</tissue>
    </source>
</reference>
<dbReference type="PANTHER" id="PTHR31388">
    <property type="entry name" value="PEROXIDASE 72-RELATED"/>
    <property type="match status" value="1"/>
</dbReference>
<comment type="caution">
    <text evidence="13">The sequence shown here is derived from an EMBL/GenBank/DDBJ whole genome shotgun (WGS) entry which is preliminary data.</text>
</comment>
<keyword evidence="14" id="KW-1185">Reference proteome</keyword>
<keyword evidence="8" id="KW-0408">Iron</keyword>
<evidence type="ECO:0000256" key="10">
    <source>
        <dbReference type="PIRSR" id="PIRSR600823-3"/>
    </source>
</evidence>
<gene>
    <name evidence="13" type="ORF">RIF29_09109</name>
</gene>
<evidence type="ECO:0000313" key="13">
    <source>
        <dbReference type="EMBL" id="KAK7281278.1"/>
    </source>
</evidence>
<organism evidence="13 14">
    <name type="scientific">Crotalaria pallida</name>
    <name type="common">Smooth rattlebox</name>
    <name type="synonym">Crotalaria striata</name>
    <dbReference type="NCBI Taxonomy" id="3830"/>
    <lineage>
        <taxon>Eukaryota</taxon>
        <taxon>Viridiplantae</taxon>
        <taxon>Streptophyta</taxon>
        <taxon>Embryophyta</taxon>
        <taxon>Tracheophyta</taxon>
        <taxon>Spermatophyta</taxon>
        <taxon>Magnoliopsida</taxon>
        <taxon>eudicotyledons</taxon>
        <taxon>Gunneridae</taxon>
        <taxon>Pentapetalae</taxon>
        <taxon>rosids</taxon>
        <taxon>fabids</taxon>
        <taxon>Fabales</taxon>
        <taxon>Fabaceae</taxon>
        <taxon>Papilionoideae</taxon>
        <taxon>50 kb inversion clade</taxon>
        <taxon>genistoids sensu lato</taxon>
        <taxon>core genistoids</taxon>
        <taxon>Crotalarieae</taxon>
        <taxon>Crotalaria</taxon>
    </lineage>
</organism>
<dbReference type="EMBL" id="JAYWIO010000002">
    <property type="protein sequence ID" value="KAK7281278.1"/>
    <property type="molecule type" value="Genomic_DNA"/>
</dbReference>
<feature type="active site" description="Proton acceptor" evidence="9">
    <location>
        <position position="94"/>
    </location>
</feature>
<dbReference type="Gene3D" id="1.10.520.10">
    <property type="match status" value="1"/>
</dbReference>
<evidence type="ECO:0000256" key="5">
    <source>
        <dbReference type="ARBA" id="ARBA00022617"/>
    </source>
</evidence>
<dbReference type="InterPro" id="IPR010255">
    <property type="entry name" value="Haem_peroxidase_sf"/>
</dbReference>
<comment type="cofactor">
    <cofactor evidence="10">
        <name>Ca(2+)</name>
        <dbReference type="ChEBI" id="CHEBI:29108"/>
    </cofactor>
    <text evidence="10">Binds 2 calcium ions per subunit.</text>
</comment>
<dbReference type="Proteomes" id="UP001372338">
    <property type="component" value="Unassembled WGS sequence"/>
</dbReference>
<evidence type="ECO:0000256" key="4">
    <source>
        <dbReference type="ARBA" id="ARBA00022559"/>
    </source>
</evidence>
<dbReference type="PRINTS" id="PR00461">
    <property type="entry name" value="PLPEROXIDASE"/>
</dbReference>
<dbReference type="EC" id="1.11.1.7" evidence="3"/>
<dbReference type="GO" id="GO:0020037">
    <property type="term" value="F:heme binding"/>
    <property type="evidence" value="ECO:0007669"/>
    <property type="project" value="InterPro"/>
</dbReference>
<evidence type="ECO:0000313" key="14">
    <source>
        <dbReference type="Proteomes" id="UP001372338"/>
    </source>
</evidence>
<evidence type="ECO:0000256" key="7">
    <source>
        <dbReference type="ARBA" id="ARBA00023002"/>
    </source>
</evidence>
<evidence type="ECO:0000256" key="3">
    <source>
        <dbReference type="ARBA" id="ARBA00012313"/>
    </source>
</evidence>
<keyword evidence="10" id="KW-0106">Calcium</keyword>
<proteinExistence type="predicted"/>
<evidence type="ECO:0000256" key="11">
    <source>
        <dbReference type="PIRSR" id="PIRSR600823-4"/>
    </source>
</evidence>
<evidence type="ECO:0000256" key="8">
    <source>
        <dbReference type="ARBA" id="ARBA00023004"/>
    </source>
</evidence>
<dbReference type="AlphaFoldDB" id="A0AAN9FXX3"/>
<keyword evidence="6 10" id="KW-0479">Metal-binding</keyword>
<evidence type="ECO:0000256" key="2">
    <source>
        <dbReference type="ARBA" id="ARBA00001970"/>
    </source>
</evidence>
<evidence type="ECO:0000256" key="1">
    <source>
        <dbReference type="ARBA" id="ARBA00000189"/>
    </source>
</evidence>
<evidence type="ECO:0000256" key="9">
    <source>
        <dbReference type="PIRSR" id="PIRSR600823-1"/>
    </source>
</evidence>
<accession>A0AAN9FXX3</accession>
<feature type="domain" description="Plant heme peroxidase family profile" evidence="12">
    <location>
        <begin position="53"/>
        <end position="97"/>
    </location>
</feature>
<feature type="site" description="Transition state stabilizer" evidence="11">
    <location>
        <position position="90"/>
    </location>
</feature>
<name>A0AAN9FXX3_CROPI</name>
<evidence type="ECO:0000256" key="6">
    <source>
        <dbReference type="ARBA" id="ARBA00022723"/>
    </source>
</evidence>
<keyword evidence="4" id="KW-0575">Peroxidase</keyword>
<comment type="catalytic activity">
    <reaction evidence="1">
        <text>2 a phenolic donor + H2O2 = 2 a phenolic radical donor + 2 H2O</text>
        <dbReference type="Rhea" id="RHEA:56136"/>
        <dbReference type="ChEBI" id="CHEBI:15377"/>
        <dbReference type="ChEBI" id="CHEBI:16240"/>
        <dbReference type="ChEBI" id="CHEBI:139520"/>
        <dbReference type="ChEBI" id="CHEBI:139521"/>
        <dbReference type="EC" id="1.11.1.7"/>
    </reaction>
</comment>
<keyword evidence="7" id="KW-0560">Oxidoreductase</keyword>
<sequence>MIFRLEPKVKGLEAADKEPASSAIEELTQEEKARQTTAMFGTKRDNKKKLGGYLYPQFYDYSCPRAQEIVKSILARAVANEPRIAALLLRLHFHDYFELR</sequence>